<keyword evidence="4" id="KW-1185">Reference proteome</keyword>
<protein>
    <submittedName>
        <fullName evidence="3">Aldo/keto reductase</fullName>
    </submittedName>
</protein>
<evidence type="ECO:0000313" key="3">
    <source>
        <dbReference type="EMBL" id="MEQ4486031.1"/>
    </source>
</evidence>
<reference evidence="3 4" key="1">
    <citation type="journal article" date="2023" name="Genome Announc.">
        <title>Pan-Genome Analyses of the Genus Cohnella and Proposal of the Novel Species Cohnella silvisoli sp. nov., Isolated from Forest Soil.</title>
        <authorList>
            <person name="Wang C."/>
            <person name="Mao L."/>
            <person name="Bao G."/>
            <person name="Zhu H."/>
        </authorList>
    </citation>
    <scope>NUCLEOTIDE SEQUENCE [LARGE SCALE GENOMIC DNA]</scope>
    <source>
        <strain evidence="3 4">NL03-T5-1</strain>
    </source>
</reference>
<sequence length="58" mass="6240">MGLAWLLAQGDHIVPIPGTKRLERVQENIGALQISLTEDDLAEIERISPKGSAAGGRF</sequence>
<accession>A0ABV1L1B9</accession>
<name>A0ABV1L1B9_9BACL</name>
<dbReference type="RefSeq" id="WP_232188985.1">
    <property type="nucleotide sequence ID" value="NZ_JAIOAP010000017.1"/>
</dbReference>
<keyword evidence="1" id="KW-0560">Oxidoreductase</keyword>
<dbReference type="PANTHER" id="PTHR43625">
    <property type="entry name" value="AFLATOXIN B1 ALDEHYDE REDUCTASE"/>
    <property type="match status" value="1"/>
</dbReference>
<dbReference type="SUPFAM" id="SSF51430">
    <property type="entry name" value="NAD(P)-linked oxidoreductase"/>
    <property type="match status" value="1"/>
</dbReference>
<dbReference type="Gene3D" id="3.20.20.100">
    <property type="entry name" value="NADP-dependent oxidoreductase domain"/>
    <property type="match status" value="1"/>
</dbReference>
<comment type="caution">
    <text evidence="3">The sequence shown here is derived from an EMBL/GenBank/DDBJ whole genome shotgun (WGS) entry which is preliminary data.</text>
</comment>
<dbReference type="PANTHER" id="PTHR43625:SF40">
    <property type="entry name" value="ALDO-KETO REDUCTASE YAKC [NADP(+)]"/>
    <property type="match status" value="1"/>
</dbReference>
<feature type="domain" description="NADP-dependent oxidoreductase" evidence="2">
    <location>
        <begin position="3"/>
        <end position="47"/>
    </location>
</feature>
<dbReference type="InterPro" id="IPR036812">
    <property type="entry name" value="NAD(P)_OxRdtase_dom_sf"/>
</dbReference>
<gene>
    <name evidence="3" type="ORF">QJS35_26985</name>
</gene>
<evidence type="ECO:0000259" key="2">
    <source>
        <dbReference type="Pfam" id="PF00248"/>
    </source>
</evidence>
<dbReference type="Proteomes" id="UP001493487">
    <property type="component" value="Unassembled WGS sequence"/>
</dbReference>
<dbReference type="InterPro" id="IPR050791">
    <property type="entry name" value="Aldo-Keto_reductase"/>
</dbReference>
<organism evidence="3 4">
    <name type="scientific">Cohnella silvisoli</name>
    <dbReference type="NCBI Taxonomy" id="2873699"/>
    <lineage>
        <taxon>Bacteria</taxon>
        <taxon>Bacillati</taxon>
        <taxon>Bacillota</taxon>
        <taxon>Bacilli</taxon>
        <taxon>Bacillales</taxon>
        <taxon>Paenibacillaceae</taxon>
        <taxon>Cohnella</taxon>
    </lineage>
</organism>
<evidence type="ECO:0000256" key="1">
    <source>
        <dbReference type="ARBA" id="ARBA00023002"/>
    </source>
</evidence>
<proteinExistence type="predicted"/>
<evidence type="ECO:0000313" key="4">
    <source>
        <dbReference type="Proteomes" id="UP001493487"/>
    </source>
</evidence>
<dbReference type="EMBL" id="JASKHM010000018">
    <property type="protein sequence ID" value="MEQ4486031.1"/>
    <property type="molecule type" value="Genomic_DNA"/>
</dbReference>
<dbReference type="Pfam" id="PF00248">
    <property type="entry name" value="Aldo_ket_red"/>
    <property type="match status" value="1"/>
</dbReference>
<dbReference type="InterPro" id="IPR023210">
    <property type="entry name" value="NADP_OxRdtase_dom"/>
</dbReference>